<dbReference type="InterPro" id="IPR004646">
    <property type="entry name" value="Fe-S_hydro-lyase_TtdA-typ_cat"/>
</dbReference>
<feature type="domain" description="Fe-S hydro-lyase tartrate dehydratase alpha-type catalytic" evidence="7">
    <location>
        <begin position="20"/>
        <end position="245"/>
    </location>
</feature>
<dbReference type="GO" id="GO:0046872">
    <property type="term" value="F:metal ion binding"/>
    <property type="evidence" value="ECO:0007669"/>
    <property type="project" value="UniProtKB-KW"/>
</dbReference>
<proteinExistence type="inferred from homology"/>
<dbReference type="EMBL" id="DSBT01000278">
    <property type="protein sequence ID" value="HDP78346.1"/>
    <property type="molecule type" value="Genomic_DNA"/>
</dbReference>
<evidence type="ECO:0000256" key="2">
    <source>
        <dbReference type="ARBA" id="ARBA00022485"/>
    </source>
</evidence>
<comment type="caution">
    <text evidence="8">The sequence shown here is derived from an EMBL/GenBank/DDBJ whole genome shotgun (WGS) entry which is preliminary data.</text>
</comment>
<name>A0A7C1H743_9BACT</name>
<dbReference type="GO" id="GO:0051539">
    <property type="term" value="F:4 iron, 4 sulfur cluster binding"/>
    <property type="evidence" value="ECO:0007669"/>
    <property type="project" value="UniProtKB-KW"/>
</dbReference>
<organism evidence="8">
    <name type="scientific">Mesotoga infera</name>
    <dbReference type="NCBI Taxonomy" id="1236046"/>
    <lineage>
        <taxon>Bacteria</taxon>
        <taxon>Thermotogati</taxon>
        <taxon>Thermotogota</taxon>
        <taxon>Thermotogae</taxon>
        <taxon>Kosmotogales</taxon>
        <taxon>Kosmotogaceae</taxon>
        <taxon>Mesotoga</taxon>
    </lineage>
</organism>
<dbReference type="InterPro" id="IPR051208">
    <property type="entry name" value="Class-I_Fumarase/Tartrate_DH"/>
</dbReference>
<evidence type="ECO:0000256" key="3">
    <source>
        <dbReference type="ARBA" id="ARBA00022723"/>
    </source>
</evidence>
<dbReference type="AlphaFoldDB" id="A0A7C1H743"/>
<evidence type="ECO:0000259" key="7">
    <source>
        <dbReference type="Pfam" id="PF05681"/>
    </source>
</evidence>
<keyword evidence="2" id="KW-0004">4Fe-4S</keyword>
<reference evidence="8" key="1">
    <citation type="journal article" date="2020" name="mSystems">
        <title>Genome- and Community-Level Interaction Insights into Carbon Utilization and Element Cycling Functions of Hydrothermarchaeota in Hydrothermal Sediment.</title>
        <authorList>
            <person name="Zhou Z."/>
            <person name="Liu Y."/>
            <person name="Xu W."/>
            <person name="Pan J."/>
            <person name="Luo Z.H."/>
            <person name="Li M."/>
        </authorList>
    </citation>
    <scope>NUCLEOTIDE SEQUENCE [LARGE SCALE GENOMIC DNA]</scope>
    <source>
        <strain evidence="8">SpSt-1179</strain>
    </source>
</reference>
<dbReference type="GO" id="GO:0016829">
    <property type="term" value="F:lyase activity"/>
    <property type="evidence" value="ECO:0007669"/>
    <property type="project" value="UniProtKB-KW"/>
</dbReference>
<comment type="similarity">
    <text evidence="1">Belongs to the class-I fumarase family.</text>
</comment>
<accession>A0A7C1H743</accession>
<keyword evidence="4" id="KW-0408">Iron</keyword>
<evidence type="ECO:0000256" key="1">
    <source>
        <dbReference type="ARBA" id="ARBA00008876"/>
    </source>
</evidence>
<dbReference type="PANTHER" id="PTHR30389">
    <property type="entry name" value="FUMARATE HYDRATASE-RELATED"/>
    <property type="match status" value="1"/>
</dbReference>
<dbReference type="Pfam" id="PF05681">
    <property type="entry name" value="Fumerase"/>
    <property type="match status" value="1"/>
</dbReference>
<evidence type="ECO:0000256" key="5">
    <source>
        <dbReference type="ARBA" id="ARBA00023014"/>
    </source>
</evidence>
<dbReference type="PANTHER" id="PTHR30389:SF17">
    <property type="entry name" value="L(+)-TARTRATE DEHYDRATASE SUBUNIT ALPHA-RELATED"/>
    <property type="match status" value="1"/>
</dbReference>
<evidence type="ECO:0000313" key="8">
    <source>
        <dbReference type="EMBL" id="HDP78346.1"/>
    </source>
</evidence>
<keyword evidence="5" id="KW-0411">Iron-sulfur</keyword>
<gene>
    <name evidence="8" type="ORF">ENN47_09235</name>
</gene>
<keyword evidence="6" id="KW-0456">Lyase</keyword>
<sequence>MDDKIKSSLKLYTGPFSSILNENSLLAEKLKLPLCQDTGFIEFFVFIGQEVSLEEPLSDTLDTAVRRAYSKNPYRYSIVKDPLIHRENTGDNTPSVVHTFMVSGRELEIRFLVKGGGSENLSRLFMLNPTTSQEEFIETIANSISEGGARGCPPLRVGIGIGGSSEKSMLLAKLALTRELDSKNPDVDYALLEKKLLNKINSLHIGYQGLGEGMTAYSVSIETAPCHIAILPVSLAVDCYLCRKGVVAFEDR</sequence>
<keyword evidence="3" id="KW-0479">Metal-binding</keyword>
<dbReference type="NCBIfam" id="TIGR00722">
    <property type="entry name" value="ttdA_fumA_fumB"/>
    <property type="match status" value="1"/>
</dbReference>
<dbReference type="Proteomes" id="UP000886198">
    <property type="component" value="Unassembled WGS sequence"/>
</dbReference>
<evidence type="ECO:0000256" key="4">
    <source>
        <dbReference type="ARBA" id="ARBA00023004"/>
    </source>
</evidence>
<protein>
    <submittedName>
        <fullName evidence="8">Fumarate hydratase</fullName>
    </submittedName>
</protein>
<evidence type="ECO:0000256" key="6">
    <source>
        <dbReference type="ARBA" id="ARBA00023239"/>
    </source>
</evidence>